<dbReference type="Proteomes" id="UP000609346">
    <property type="component" value="Unassembled WGS sequence"/>
</dbReference>
<dbReference type="RefSeq" id="WP_191201816.1">
    <property type="nucleotide sequence ID" value="NZ_JACXZA010000001.1"/>
</dbReference>
<comment type="caution">
    <text evidence="1">The sequence shown here is derived from an EMBL/GenBank/DDBJ whole genome shotgun (WGS) entry which is preliminary data.</text>
</comment>
<dbReference type="InterPro" id="IPR036491">
    <property type="entry name" value="YugN-like_sf"/>
</dbReference>
<reference evidence="1 2" key="1">
    <citation type="submission" date="2020-09" db="EMBL/GenBank/DDBJ databases">
        <title>Paenibacillus sp. strain PR3 16S rRNA gene Genome sequencing and assembly.</title>
        <authorList>
            <person name="Kim J."/>
        </authorList>
    </citation>
    <scope>NUCLEOTIDE SEQUENCE [LARGE SCALE GENOMIC DNA]</scope>
    <source>
        <strain evidence="1 2">PR3</strain>
    </source>
</reference>
<dbReference type="Pfam" id="PF08868">
    <property type="entry name" value="YugN"/>
    <property type="match status" value="1"/>
</dbReference>
<evidence type="ECO:0000313" key="1">
    <source>
        <dbReference type="EMBL" id="MBD3917527.1"/>
    </source>
</evidence>
<accession>A0ABR8MRI4</accession>
<evidence type="ECO:0008006" key="3">
    <source>
        <dbReference type="Google" id="ProtNLM"/>
    </source>
</evidence>
<evidence type="ECO:0000313" key="2">
    <source>
        <dbReference type="Proteomes" id="UP000609346"/>
    </source>
</evidence>
<sequence length="137" mass="15565">MITLQSDIESREYEFAEAKEKLSNAQFSLGGNWEYDRGSFDRALDDSHKVWLRLPFVATVGSIDSERADNNATIRIGQPYVLRHLYQEGNDQEASVRVVGSLFDQFQSPTDPDANIDPKWIDKAKDVLAEAERELLS</sequence>
<keyword evidence="2" id="KW-1185">Reference proteome</keyword>
<dbReference type="EMBL" id="JACXZA010000001">
    <property type="protein sequence ID" value="MBD3917527.1"/>
    <property type="molecule type" value="Genomic_DNA"/>
</dbReference>
<organism evidence="1 2">
    <name type="scientific">Paenibacillus terricola</name>
    <dbReference type="NCBI Taxonomy" id="2763503"/>
    <lineage>
        <taxon>Bacteria</taxon>
        <taxon>Bacillati</taxon>
        <taxon>Bacillota</taxon>
        <taxon>Bacilli</taxon>
        <taxon>Bacillales</taxon>
        <taxon>Paenibacillaceae</taxon>
        <taxon>Paenibacillus</taxon>
    </lineage>
</organism>
<dbReference type="InterPro" id="IPR014967">
    <property type="entry name" value="Uncharacterised_YugN-like"/>
</dbReference>
<name>A0ABR8MRI4_9BACL</name>
<dbReference type="Gene3D" id="3.30.310.100">
    <property type="entry name" value="YugN-like"/>
    <property type="match status" value="1"/>
</dbReference>
<dbReference type="SUPFAM" id="SSF160755">
    <property type="entry name" value="YugN-like"/>
    <property type="match status" value="1"/>
</dbReference>
<protein>
    <recommendedName>
        <fullName evidence="3">YugN-like family protein</fullName>
    </recommendedName>
</protein>
<proteinExistence type="predicted"/>
<gene>
    <name evidence="1" type="ORF">H8B09_02075</name>
</gene>